<evidence type="ECO:0000313" key="4">
    <source>
        <dbReference type="WBParaSite" id="ACOC_0000397801-mRNA-1"/>
    </source>
</evidence>
<organism evidence="4">
    <name type="scientific">Angiostrongylus costaricensis</name>
    <name type="common">Nematode worm</name>
    <dbReference type="NCBI Taxonomy" id="334426"/>
    <lineage>
        <taxon>Eukaryota</taxon>
        <taxon>Metazoa</taxon>
        <taxon>Ecdysozoa</taxon>
        <taxon>Nematoda</taxon>
        <taxon>Chromadorea</taxon>
        <taxon>Rhabditida</taxon>
        <taxon>Rhabditina</taxon>
        <taxon>Rhabditomorpha</taxon>
        <taxon>Strongyloidea</taxon>
        <taxon>Metastrongylidae</taxon>
        <taxon>Angiostrongylus</taxon>
    </lineage>
</organism>
<accession>A0A0R3PI01</accession>
<protein>
    <submittedName>
        <fullName evidence="4">MADF domain-containing protein</fullName>
    </submittedName>
</protein>
<gene>
    <name evidence="2" type="ORF">ACOC_LOCUS3979</name>
</gene>
<dbReference type="PANTHER" id="PTHR16487">
    <property type="entry name" value="PPP4R2-RELATED PROTEIN"/>
    <property type="match status" value="1"/>
</dbReference>
<dbReference type="GO" id="GO:0005737">
    <property type="term" value="C:cytoplasm"/>
    <property type="evidence" value="ECO:0007669"/>
    <property type="project" value="TreeGrafter"/>
</dbReference>
<dbReference type="EMBL" id="UYYA01001694">
    <property type="protein sequence ID" value="VDM55564.1"/>
    <property type="molecule type" value="Genomic_DNA"/>
</dbReference>
<dbReference type="OrthoDB" id="5872373at2759"/>
<dbReference type="Proteomes" id="UP000267027">
    <property type="component" value="Unassembled WGS sequence"/>
</dbReference>
<dbReference type="GO" id="GO:0005634">
    <property type="term" value="C:nucleus"/>
    <property type="evidence" value="ECO:0007669"/>
    <property type="project" value="TreeGrafter"/>
</dbReference>
<reference evidence="2 3" key="2">
    <citation type="submission" date="2018-11" db="EMBL/GenBank/DDBJ databases">
        <authorList>
            <consortium name="Pathogen Informatics"/>
        </authorList>
    </citation>
    <scope>NUCLEOTIDE SEQUENCE [LARGE SCALE GENOMIC DNA]</scope>
    <source>
        <strain evidence="2 3">Costa Rica</strain>
    </source>
</reference>
<proteinExistence type="inferred from homology"/>
<dbReference type="AlphaFoldDB" id="A0A0R3PI01"/>
<name>A0A0R3PI01_ANGCS</name>
<dbReference type="GO" id="GO:0030289">
    <property type="term" value="C:protein phosphatase 4 complex"/>
    <property type="evidence" value="ECO:0007669"/>
    <property type="project" value="InterPro"/>
</dbReference>
<dbReference type="PANTHER" id="PTHR16487:SF0">
    <property type="entry name" value="PROTEIN PHOSPHATASE 4 REGULATORY SUBUNIT 2-RELATED"/>
    <property type="match status" value="1"/>
</dbReference>
<comment type="similarity">
    <text evidence="1">Belongs to the PPP4R2 family.</text>
</comment>
<evidence type="ECO:0000313" key="2">
    <source>
        <dbReference type="EMBL" id="VDM55564.1"/>
    </source>
</evidence>
<evidence type="ECO:0000256" key="1">
    <source>
        <dbReference type="ARBA" id="ARBA00009207"/>
    </source>
</evidence>
<dbReference type="Pfam" id="PF09184">
    <property type="entry name" value="PPP4R2"/>
    <property type="match status" value="1"/>
</dbReference>
<dbReference type="InterPro" id="IPR015267">
    <property type="entry name" value="PPP4R2"/>
</dbReference>
<sequence>MDVREVTFMNYLCDVVKKKTPSLPWNDVSKEFLIFFKDFVERTEDDFEKLSGKVQDLREEWEITRIYHFIVEKVMAFDSFPFTWRRFCELLYDPLKNYKKMLPFMHALERVINVRTTSGPHWSPSEDNFFSEFIFLEVDGDFGEKFDMSDLMKGSVVADVARFYPVHLTKNSHGYNYSYSSFLSPTYLRHILCHYLMQSCSQMSMMITDEPYMGSMSETSDDESADAAVPEDNNAVCDPSLCEMGNELHHGDPFQENNIVSSLHCGNDNFYKDFFFVPLSEICAESTVEIVSEEYVDA</sequence>
<dbReference type="STRING" id="334426.A0A0R3PI01"/>
<dbReference type="GO" id="GO:0019888">
    <property type="term" value="F:protein phosphatase regulator activity"/>
    <property type="evidence" value="ECO:0007669"/>
    <property type="project" value="InterPro"/>
</dbReference>
<dbReference type="WBParaSite" id="ACOC_0000397801-mRNA-1">
    <property type="protein sequence ID" value="ACOC_0000397801-mRNA-1"/>
    <property type="gene ID" value="ACOC_0000397801"/>
</dbReference>
<keyword evidence="3" id="KW-1185">Reference proteome</keyword>
<reference evidence="4" key="1">
    <citation type="submission" date="2017-02" db="UniProtKB">
        <authorList>
            <consortium name="WormBaseParasite"/>
        </authorList>
    </citation>
    <scope>IDENTIFICATION</scope>
</reference>
<evidence type="ECO:0000313" key="3">
    <source>
        <dbReference type="Proteomes" id="UP000267027"/>
    </source>
</evidence>